<feature type="compositionally biased region" description="Low complexity" evidence="7">
    <location>
        <begin position="519"/>
        <end position="549"/>
    </location>
</feature>
<feature type="transmembrane region" description="Helical" evidence="8">
    <location>
        <begin position="1038"/>
        <end position="1061"/>
    </location>
</feature>
<evidence type="ECO:0000256" key="8">
    <source>
        <dbReference type="SAM" id="Phobius"/>
    </source>
</evidence>
<feature type="domain" description="Sodium/calcium exchanger membrane region" evidence="9">
    <location>
        <begin position="113"/>
        <end position="251"/>
    </location>
</feature>
<evidence type="ECO:0000256" key="5">
    <source>
        <dbReference type="ARBA" id="ARBA00022989"/>
    </source>
</evidence>
<evidence type="ECO:0000256" key="1">
    <source>
        <dbReference type="ARBA" id="ARBA00004141"/>
    </source>
</evidence>
<evidence type="ECO:0000256" key="4">
    <source>
        <dbReference type="ARBA" id="ARBA00022692"/>
    </source>
</evidence>
<evidence type="ECO:0000256" key="3">
    <source>
        <dbReference type="ARBA" id="ARBA00022448"/>
    </source>
</evidence>
<accession>A0A6A6HHA9</accession>
<dbReference type="PANTHER" id="PTHR12266">
    <property type="entry name" value="NA+/CA2+ K+ INDEPENDENT EXCHANGER"/>
    <property type="match status" value="1"/>
</dbReference>
<feature type="region of interest" description="Disordered" evidence="7">
    <location>
        <begin position="273"/>
        <end position="338"/>
    </location>
</feature>
<comment type="subcellular location">
    <subcellularLocation>
        <location evidence="1">Membrane</location>
        <topology evidence="1">Multi-pass membrane protein</topology>
    </subcellularLocation>
</comment>
<keyword evidence="3" id="KW-0813">Transport</keyword>
<keyword evidence="11" id="KW-1185">Reference proteome</keyword>
<evidence type="ECO:0000313" key="11">
    <source>
        <dbReference type="Proteomes" id="UP000800092"/>
    </source>
</evidence>
<feature type="compositionally biased region" description="Polar residues" evidence="7">
    <location>
        <begin position="489"/>
        <end position="498"/>
    </location>
</feature>
<feature type="transmembrane region" description="Helical" evidence="8">
    <location>
        <begin position="104"/>
        <end position="124"/>
    </location>
</feature>
<reference evidence="10" key="1">
    <citation type="journal article" date="2020" name="Stud. Mycol.">
        <title>101 Dothideomycetes genomes: a test case for predicting lifestyles and emergence of pathogens.</title>
        <authorList>
            <person name="Haridas S."/>
            <person name="Albert R."/>
            <person name="Binder M."/>
            <person name="Bloem J."/>
            <person name="Labutti K."/>
            <person name="Salamov A."/>
            <person name="Andreopoulos B."/>
            <person name="Baker S."/>
            <person name="Barry K."/>
            <person name="Bills G."/>
            <person name="Bluhm B."/>
            <person name="Cannon C."/>
            <person name="Castanera R."/>
            <person name="Culley D."/>
            <person name="Daum C."/>
            <person name="Ezra D."/>
            <person name="Gonzalez J."/>
            <person name="Henrissat B."/>
            <person name="Kuo A."/>
            <person name="Liang C."/>
            <person name="Lipzen A."/>
            <person name="Lutzoni F."/>
            <person name="Magnuson J."/>
            <person name="Mondo S."/>
            <person name="Nolan M."/>
            <person name="Ohm R."/>
            <person name="Pangilinan J."/>
            <person name="Park H.-J."/>
            <person name="Ramirez L."/>
            <person name="Alfaro M."/>
            <person name="Sun H."/>
            <person name="Tritt A."/>
            <person name="Yoshinaga Y."/>
            <person name="Zwiers L.-H."/>
            <person name="Turgeon B."/>
            <person name="Goodwin S."/>
            <person name="Spatafora J."/>
            <person name="Crous P."/>
            <person name="Grigoriev I."/>
        </authorList>
    </citation>
    <scope>NUCLEOTIDE SEQUENCE</scope>
    <source>
        <strain evidence="10">Tuck. ex Michener</strain>
    </source>
</reference>
<dbReference type="GO" id="GO:0016020">
    <property type="term" value="C:membrane"/>
    <property type="evidence" value="ECO:0007669"/>
    <property type="project" value="UniProtKB-SubCell"/>
</dbReference>
<dbReference type="GO" id="GO:0006874">
    <property type="term" value="P:intracellular calcium ion homeostasis"/>
    <property type="evidence" value="ECO:0007669"/>
    <property type="project" value="TreeGrafter"/>
</dbReference>
<dbReference type="AlphaFoldDB" id="A0A6A6HHA9"/>
<sequence>MTYYHAVPRRHKYSTRPFFLTIIAISVITLLSRYRYLNSPDQLISHHGSLWPRDLASSEENEECRLVHHAPDKCAFVRSSCPDEEAGLLSYLELYYCLLPHAQAVAFVLIISWLALLFSTIGIAASDFFCINLSTIANILGMSESLAGVTFLAFGNGSPDVFSTYAAMSTHSGSLAIGELIGAAGFITAVVAGSMALVRPFRVARKSFVRDIGFFIVAASFSLVFLYDGKLTLWECAAMVAFYVFYVVFVVLWHWWRGRRRHRLEKEVAARGHFTGPGEETQIQAPYHDDPEDTPQRTPRISREPSADDFSALERGGSARIPGQENEEEEEEAETGRVLGELSNNMRLRRPNTVTRGRSGTLNPIRPSLVGALEFRSVLDSLQRSRNIQNLPINLRRYSDDPAMALNQQTDQLSTASGPAAAESYEVGRQSSKSVSVPQPTLEDFRGPSARGRAVSAAPAVNLSLGPNAREAATTPTLVSVPEIDLLSSTPERSSDLQSFAAAPTASQSSLSPIDRARSPSFSFSPPLSDHMGSRGSSPLRQPSRQPSPNHLAPEDAGNLERRVLNQPPMGCTSNDNDSLPDSPNSHARNLPKLDVSGLRTHSRQHSGASTPMSPFPTYTDAPRSQSPIGLSTLEYPTSASEDAYYPHSSFRDTPQERPLRWWPYSLLPSPGVLLSTLFPTLYCWQEKNIWEKCLGLVAAPSVFLLTVTLPVIDPSKDDDTEHAALPDMPNDDGATSIVPKDTQRPRNDLACESPLLQGNAETFPNPPIHHRSFGGHGDTATIAIETEARHQQHEHRSSSPPSLQPTNQKSPSLQLPQHQTSRGASTENGLSPGPGTLSSSPSSNRDWNRWLVIVQCFTAPFFIVSILWANGTFTPEDPSNPDASPSPGDLLKPSLISLLCSLVALTLLLLTTTPSMPPKWRPLLCFVGFAVSITWISTVAGEVVGVLKTLGVILNMSDAILGLTIFAVGNSLGDLVADVTVARLGYPVMALSACFGGPMLNILLGIGISGLAMMVRAADKRHHRHPQKEFKYKPYEIDVGGTLLISGVVLLVTLAGLLIAVPMNKWWMDRKIGWGLVALWVLGTTGNIVLEVTGFEVGWGSSGEA</sequence>
<evidence type="ECO:0000256" key="2">
    <source>
        <dbReference type="ARBA" id="ARBA00008170"/>
    </source>
</evidence>
<evidence type="ECO:0000256" key="7">
    <source>
        <dbReference type="SAM" id="MobiDB-lite"/>
    </source>
</evidence>
<dbReference type="Gene3D" id="1.20.1420.30">
    <property type="entry name" value="NCX, central ion-binding region"/>
    <property type="match status" value="2"/>
</dbReference>
<keyword evidence="5 8" id="KW-1133">Transmembrane helix</keyword>
<evidence type="ECO:0000313" key="10">
    <source>
        <dbReference type="EMBL" id="KAF2237524.1"/>
    </source>
</evidence>
<feature type="transmembrane region" description="Helical" evidence="8">
    <location>
        <begin position="990"/>
        <end position="1018"/>
    </location>
</feature>
<keyword evidence="6 8" id="KW-0472">Membrane</keyword>
<feature type="compositionally biased region" description="Basic and acidic residues" evidence="7">
    <location>
        <begin position="787"/>
        <end position="798"/>
    </location>
</feature>
<feature type="region of interest" description="Disordered" evidence="7">
    <location>
        <begin position="489"/>
        <end position="633"/>
    </location>
</feature>
<feature type="region of interest" description="Disordered" evidence="7">
    <location>
        <begin position="410"/>
        <end position="453"/>
    </location>
</feature>
<feature type="domain" description="Sodium/calcium exchanger membrane region" evidence="9">
    <location>
        <begin position="927"/>
        <end position="1085"/>
    </location>
</feature>
<keyword evidence="4 8" id="KW-0812">Transmembrane</keyword>
<evidence type="ECO:0000259" key="9">
    <source>
        <dbReference type="Pfam" id="PF01699"/>
    </source>
</evidence>
<evidence type="ECO:0000256" key="6">
    <source>
        <dbReference type="ARBA" id="ARBA00023136"/>
    </source>
</evidence>
<feature type="transmembrane region" description="Helical" evidence="8">
    <location>
        <begin position="232"/>
        <end position="256"/>
    </location>
</feature>
<dbReference type="PANTHER" id="PTHR12266:SF0">
    <property type="entry name" value="MITOCHONDRIAL SODIUM_CALCIUM EXCHANGER PROTEIN"/>
    <property type="match status" value="1"/>
</dbReference>
<feature type="compositionally biased region" description="Polar residues" evidence="7">
    <location>
        <begin position="429"/>
        <end position="439"/>
    </location>
</feature>
<name>A0A6A6HHA9_VIRVR</name>
<feature type="transmembrane region" description="Helical" evidence="8">
    <location>
        <begin position="136"/>
        <end position="155"/>
    </location>
</feature>
<proteinExistence type="inferred from homology"/>
<feature type="transmembrane region" description="Helical" evidence="8">
    <location>
        <begin position="1073"/>
        <end position="1091"/>
    </location>
</feature>
<feature type="region of interest" description="Disordered" evidence="7">
    <location>
        <begin position="718"/>
        <end position="844"/>
    </location>
</feature>
<dbReference type="InterPro" id="IPR051359">
    <property type="entry name" value="CaCA_antiporter"/>
</dbReference>
<feature type="transmembrane region" description="Helical" evidence="8">
    <location>
        <begin position="924"/>
        <end position="948"/>
    </location>
</feature>
<gene>
    <name evidence="10" type="ORF">EV356DRAFT_441393</name>
</gene>
<feature type="compositionally biased region" description="Low complexity" evidence="7">
    <location>
        <begin position="830"/>
        <end position="844"/>
    </location>
</feature>
<dbReference type="GO" id="GO:0008324">
    <property type="term" value="F:monoatomic cation transmembrane transporter activity"/>
    <property type="evidence" value="ECO:0007669"/>
    <property type="project" value="TreeGrafter"/>
</dbReference>
<feature type="transmembrane region" description="Helical" evidence="8">
    <location>
        <begin position="891"/>
        <end position="912"/>
    </location>
</feature>
<feature type="transmembrane region" description="Helical" evidence="8">
    <location>
        <begin position="175"/>
        <end position="196"/>
    </location>
</feature>
<protein>
    <recommendedName>
        <fullName evidence="9">Sodium/calcium exchanger membrane region domain-containing protein</fullName>
    </recommendedName>
</protein>
<dbReference type="InterPro" id="IPR004837">
    <property type="entry name" value="NaCa_Exmemb"/>
</dbReference>
<feature type="transmembrane region" description="Helical" evidence="8">
    <location>
        <begin position="208"/>
        <end position="226"/>
    </location>
</feature>
<dbReference type="Pfam" id="PF01699">
    <property type="entry name" value="Na_Ca_ex"/>
    <property type="match status" value="2"/>
</dbReference>
<dbReference type="InterPro" id="IPR044880">
    <property type="entry name" value="NCX_ion-bd_dom_sf"/>
</dbReference>
<feature type="compositionally biased region" description="Polar residues" evidence="7">
    <location>
        <begin position="572"/>
        <end position="588"/>
    </location>
</feature>
<feature type="compositionally biased region" description="Polar residues" evidence="7">
    <location>
        <begin position="623"/>
        <end position="633"/>
    </location>
</feature>
<feature type="compositionally biased region" description="Polar residues" evidence="7">
    <location>
        <begin position="799"/>
        <end position="829"/>
    </location>
</feature>
<dbReference type="Proteomes" id="UP000800092">
    <property type="component" value="Unassembled WGS sequence"/>
</dbReference>
<organism evidence="10 11">
    <name type="scientific">Viridothelium virens</name>
    <name type="common">Speckled blister lichen</name>
    <name type="synonym">Trypethelium virens</name>
    <dbReference type="NCBI Taxonomy" id="1048519"/>
    <lineage>
        <taxon>Eukaryota</taxon>
        <taxon>Fungi</taxon>
        <taxon>Dikarya</taxon>
        <taxon>Ascomycota</taxon>
        <taxon>Pezizomycotina</taxon>
        <taxon>Dothideomycetes</taxon>
        <taxon>Dothideomycetes incertae sedis</taxon>
        <taxon>Trypetheliales</taxon>
        <taxon>Trypetheliaceae</taxon>
        <taxon>Viridothelium</taxon>
    </lineage>
</organism>
<dbReference type="EMBL" id="ML991779">
    <property type="protein sequence ID" value="KAF2237524.1"/>
    <property type="molecule type" value="Genomic_DNA"/>
</dbReference>
<dbReference type="OrthoDB" id="407410at2759"/>
<feature type="transmembrane region" description="Helical" evidence="8">
    <location>
        <begin position="18"/>
        <end position="36"/>
    </location>
</feature>
<feature type="transmembrane region" description="Helical" evidence="8">
    <location>
        <begin position="851"/>
        <end position="871"/>
    </location>
</feature>
<feature type="transmembrane region" description="Helical" evidence="8">
    <location>
        <begin position="960"/>
        <end position="978"/>
    </location>
</feature>
<comment type="similarity">
    <text evidence="2">Belongs to the Ca(2+):cation antiporter (CaCA) (TC 2.A.19) family.</text>
</comment>